<evidence type="ECO:0008006" key="3">
    <source>
        <dbReference type="Google" id="ProtNLM"/>
    </source>
</evidence>
<feature type="chain" id="PRO_5043950590" description="Lipoprotein" evidence="1">
    <location>
        <begin position="21"/>
        <end position="232"/>
    </location>
</feature>
<dbReference type="EMBL" id="CP108140">
    <property type="protein sequence ID" value="WTP84687.1"/>
    <property type="molecule type" value="Genomic_DNA"/>
</dbReference>
<sequence>MRMIPMTAALACLFTGAALTGCGTGDGGTEKSAAELLDEANDTMRDLRYVTVEMTNTAAGGKVTMRLRTDLKDRCTAKTTWGGKGSLEQIRIGETDYVRPDETYLENWGGGPVADVRPKQWAKVPADEAQPGDGLAACTWPFESFGKVKKGGAARVGDREAIALHVTDKTDKADTEGMYTFYVATEGKPHLLKTVYKGGGNVTTTSFSAFDEPVDVRPPASAQVLDKEDVAG</sequence>
<keyword evidence="1" id="KW-0732">Signal</keyword>
<name>A0AAU1HQ24_9ACTN</name>
<feature type="signal peptide" evidence="1">
    <location>
        <begin position="1"/>
        <end position="20"/>
    </location>
</feature>
<reference evidence="2" key="1">
    <citation type="submission" date="2022-10" db="EMBL/GenBank/DDBJ databases">
        <title>The complete genomes of actinobacterial strains from the NBC collection.</title>
        <authorList>
            <person name="Joergensen T.S."/>
            <person name="Alvarez Arevalo M."/>
            <person name="Sterndorff E.B."/>
            <person name="Faurdal D."/>
            <person name="Vuksanovic O."/>
            <person name="Mourched A.-S."/>
            <person name="Charusanti P."/>
            <person name="Shaw S."/>
            <person name="Blin K."/>
            <person name="Weber T."/>
        </authorList>
    </citation>
    <scope>NUCLEOTIDE SEQUENCE</scope>
    <source>
        <strain evidence="2">NBC 00180</strain>
    </source>
</reference>
<dbReference type="AlphaFoldDB" id="A0AAU1HQ24"/>
<dbReference type="Gene3D" id="2.50.20.20">
    <property type="match status" value="1"/>
</dbReference>
<evidence type="ECO:0000256" key="1">
    <source>
        <dbReference type="SAM" id="SignalP"/>
    </source>
</evidence>
<evidence type="ECO:0000313" key="2">
    <source>
        <dbReference type="EMBL" id="WTP84687.1"/>
    </source>
</evidence>
<gene>
    <name evidence="2" type="ORF">OG477_04585</name>
</gene>
<organism evidence="2">
    <name type="scientific">Streptomyces sp. NBC_00180</name>
    <dbReference type="NCBI Taxonomy" id="2903632"/>
    <lineage>
        <taxon>Bacteria</taxon>
        <taxon>Bacillati</taxon>
        <taxon>Actinomycetota</taxon>
        <taxon>Actinomycetes</taxon>
        <taxon>Kitasatosporales</taxon>
        <taxon>Streptomycetaceae</taxon>
        <taxon>Streptomyces</taxon>
    </lineage>
</organism>
<dbReference type="PROSITE" id="PS51257">
    <property type="entry name" value="PROKAR_LIPOPROTEIN"/>
    <property type="match status" value="1"/>
</dbReference>
<protein>
    <recommendedName>
        <fullName evidence="3">Lipoprotein</fullName>
    </recommendedName>
</protein>
<accession>A0AAU1HQ24</accession>
<proteinExistence type="predicted"/>